<dbReference type="RefSeq" id="WP_101831784.1">
    <property type="nucleotide sequence ID" value="NZ_FZMO01000131.1"/>
</dbReference>
<dbReference type="Proteomes" id="UP000234331">
    <property type="component" value="Unassembled WGS sequence"/>
</dbReference>
<protein>
    <recommendedName>
        <fullName evidence="1">Glyoxalase/fosfomycin resistance/dioxygenase domain-containing protein</fullName>
    </recommendedName>
</protein>
<dbReference type="Gene3D" id="3.10.180.10">
    <property type="entry name" value="2,3-Dihydroxybiphenyl 1,2-Dioxygenase, domain 1"/>
    <property type="match status" value="1"/>
</dbReference>
<evidence type="ECO:0000313" key="2">
    <source>
        <dbReference type="EMBL" id="SNQ48031.1"/>
    </source>
</evidence>
<sequence>MNNESPPLAQISLLVLYCSDLPLSHDFYRNLGLAFERERHGAGPEHYAAVLAGGAVLELYPAGSGPATGRARVGLTVSHASLGTVFPPGDHVLRDPDGRAVDLHVTP</sequence>
<organism evidence="2 3">
    <name type="scientific">Frankia canadensis</name>
    <dbReference type="NCBI Taxonomy" id="1836972"/>
    <lineage>
        <taxon>Bacteria</taxon>
        <taxon>Bacillati</taxon>
        <taxon>Actinomycetota</taxon>
        <taxon>Actinomycetes</taxon>
        <taxon>Frankiales</taxon>
        <taxon>Frankiaceae</taxon>
        <taxon>Frankia</taxon>
    </lineage>
</organism>
<dbReference type="SUPFAM" id="SSF54593">
    <property type="entry name" value="Glyoxalase/Bleomycin resistance protein/Dihydroxybiphenyl dioxygenase"/>
    <property type="match status" value="1"/>
</dbReference>
<evidence type="ECO:0000259" key="1">
    <source>
        <dbReference type="Pfam" id="PF00903"/>
    </source>
</evidence>
<feature type="domain" description="Glyoxalase/fosfomycin resistance/dioxygenase" evidence="1">
    <location>
        <begin position="11"/>
        <end position="67"/>
    </location>
</feature>
<reference evidence="2 3" key="1">
    <citation type="submission" date="2017-06" db="EMBL/GenBank/DDBJ databases">
        <authorList>
            <person name="Kim H.J."/>
            <person name="Triplett B.A."/>
        </authorList>
    </citation>
    <scope>NUCLEOTIDE SEQUENCE [LARGE SCALE GENOMIC DNA]</scope>
    <source>
        <strain evidence="2">FRACA_ARgP5</strain>
    </source>
</reference>
<dbReference type="OrthoDB" id="5186830at2"/>
<keyword evidence="3" id="KW-1185">Reference proteome</keyword>
<accession>A0A2I2KQT3</accession>
<dbReference type="AlphaFoldDB" id="A0A2I2KQT3"/>
<dbReference type="EMBL" id="FZMO01000131">
    <property type="protein sequence ID" value="SNQ48031.1"/>
    <property type="molecule type" value="Genomic_DNA"/>
</dbReference>
<proteinExistence type="predicted"/>
<gene>
    <name evidence="2" type="ORF">FRACA_2160012</name>
</gene>
<evidence type="ECO:0000313" key="3">
    <source>
        <dbReference type="Proteomes" id="UP000234331"/>
    </source>
</evidence>
<dbReference type="InterPro" id="IPR029068">
    <property type="entry name" value="Glyas_Bleomycin-R_OHBP_Dase"/>
</dbReference>
<dbReference type="InterPro" id="IPR004360">
    <property type="entry name" value="Glyas_Fos-R_dOase_dom"/>
</dbReference>
<dbReference type="Pfam" id="PF00903">
    <property type="entry name" value="Glyoxalase"/>
    <property type="match status" value="1"/>
</dbReference>
<name>A0A2I2KQT3_9ACTN</name>